<comment type="subcellular location">
    <subcellularLocation>
        <location evidence="1">Membrane</location>
        <topology evidence="1">Multi-pass membrane protein</topology>
    </subcellularLocation>
</comment>
<evidence type="ECO:0000256" key="3">
    <source>
        <dbReference type="ARBA" id="ARBA00022692"/>
    </source>
</evidence>
<feature type="transmembrane region" description="Helical" evidence="7">
    <location>
        <begin position="140"/>
        <end position="161"/>
    </location>
</feature>
<evidence type="ECO:0000256" key="2">
    <source>
        <dbReference type="ARBA" id="ARBA00022448"/>
    </source>
</evidence>
<feature type="transmembrane region" description="Helical" evidence="7">
    <location>
        <begin position="102"/>
        <end position="128"/>
    </location>
</feature>
<feature type="transmembrane region" description="Helical" evidence="7">
    <location>
        <begin position="296"/>
        <end position="314"/>
    </location>
</feature>
<keyword evidence="5" id="KW-0406">Ion transport</keyword>
<dbReference type="InterPro" id="IPR050794">
    <property type="entry name" value="CPA2_transporter"/>
</dbReference>
<dbReference type="RefSeq" id="WP_358356793.1">
    <property type="nucleotide sequence ID" value="NZ_JBEZFP010000061.1"/>
</dbReference>
<proteinExistence type="predicted"/>
<keyword evidence="2" id="KW-0813">Transport</keyword>
<evidence type="ECO:0000256" key="5">
    <source>
        <dbReference type="ARBA" id="ARBA00023065"/>
    </source>
</evidence>
<feature type="transmembrane region" description="Helical" evidence="7">
    <location>
        <begin position="384"/>
        <end position="406"/>
    </location>
</feature>
<dbReference type="Proteomes" id="UP001551482">
    <property type="component" value="Unassembled WGS sequence"/>
</dbReference>
<keyword evidence="3 7" id="KW-0812">Transmembrane</keyword>
<dbReference type="Pfam" id="PF00999">
    <property type="entry name" value="Na_H_Exchanger"/>
    <property type="match status" value="1"/>
</dbReference>
<evidence type="ECO:0000256" key="6">
    <source>
        <dbReference type="ARBA" id="ARBA00023136"/>
    </source>
</evidence>
<feature type="transmembrane region" description="Helical" evidence="7">
    <location>
        <begin position="67"/>
        <end position="90"/>
    </location>
</feature>
<gene>
    <name evidence="9" type="ORF">AB0C36_22905</name>
</gene>
<dbReference type="PANTHER" id="PTHR32468:SF0">
    <property type="entry name" value="K(+)_H(+) ANTIPORTER 1"/>
    <property type="match status" value="1"/>
</dbReference>
<dbReference type="EMBL" id="JBEZFP010000061">
    <property type="protein sequence ID" value="MEU8136346.1"/>
    <property type="molecule type" value="Genomic_DNA"/>
</dbReference>
<feature type="domain" description="Cation/H+ exchanger transmembrane" evidence="8">
    <location>
        <begin position="19"/>
        <end position="403"/>
    </location>
</feature>
<reference evidence="9 10" key="1">
    <citation type="submission" date="2024-06" db="EMBL/GenBank/DDBJ databases">
        <title>The Natural Products Discovery Center: Release of the First 8490 Sequenced Strains for Exploring Actinobacteria Biosynthetic Diversity.</title>
        <authorList>
            <person name="Kalkreuter E."/>
            <person name="Kautsar S.A."/>
            <person name="Yang D."/>
            <person name="Bader C.D."/>
            <person name="Teijaro C.N."/>
            <person name="Fluegel L."/>
            <person name="Davis C.M."/>
            <person name="Simpson J.R."/>
            <person name="Lauterbach L."/>
            <person name="Steele A.D."/>
            <person name="Gui C."/>
            <person name="Meng S."/>
            <person name="Li G."/>
            <person name="Viehrig K."/>
            <person name="Ye F."/>
            <person name="Su P."/>
            <person name="Kiefer A.F."/>
            <person name="Nichols A."/>
            <person name="Cepeda A.J."/>
            <person name="Yan W."/>
            <person name="Fan B."/>
            <person name="Jiang Y."/>
            <person name="Adhikari A."/>
            <person name="Zheng C.-J."/>
            <person name="Schuster L."/>
            <person name="Cowan T.M."/>
            <person name="Smanski M.J."/>
            <person name="Chevrette M.G."/>
            <person name="De Carvalho L.P.S."/>
            <person name="Shen B."/>
        </authorList>
    </citation>
    <scope>NUCLEOTIDE SEQUENCE [LARGE SCALE GENOMIC DNA]</scope>
    <source>
        <strain evidence="9 10">NPDC048946</strain>
    </source>
</reference>
<evidence type="ECO:0000256" key="1">
    <source>
        <dbReference type="ARBA" id="ARBA00004141"/>
    </source>
</evidence>
<evidence type="ECO:0000313" key="9">
    <source>
        <dbReference type="EMBL" id="MEU8136346.1"/>
    </source>
</evidence>
<dbReference type="PANTHER" id="PTHR32468">
    <property type="entry name" value="CATION/H + ANTIPORTER"/>
    <property type="match status" value="1"/>
</dbReference>
<protein>
    <submittedName>
        <fullName evidence="9">Cation:proton antiporter</fullName>
    </submittedName>
</protein>
<accession>A0ABV3DKR1</accession>
<feature type="transmembrane region" description="Helical" evidence="7">
    <location>
        <begin position="36"/>
        <end position="55"/>
    </location>
</feature>
<feature type="transmembrane region" description="Helical" evidence="7">
    <location>
        <begin position="6"/>
        <end position="24"/>
    </location>
</feature>
<keyword evidence="6 7" id="KW-0472">Membrane</keyword>
<evidence type="ECO:0000313" key="10">
    <source>
        <dbReference type="Proteomes" id="UP001551482"/>
    </source>
</evidence>
<feature type="transmembrane region" description="Helical" evidence="7">
    <location>
        <begin position="246"/>
        <end position="276"/>
    </location>
</feature>
<evidence type="ECO:0000259" key="8">
    <source>
        <dbReference type="Pfam" id="PF00999"/>
    </source>
</evidence>
<feature type="transmembrane region" description="Helical" evidence="7">
    <location>
        <begin position="173"/>
        <end position="199"/>
    </location>
</feature>
<keyword evidence="10" id="KW-1185">Reference proteome</keyword>
<keyword evidence="4 7" id="KW-1133">Transmembrane helix</keyword>
<feature type="transmembrane region" description="Helical" evidence="7">
    <location>
        <begin position="321"/>
        <end position="341"/>
    </location>
</feature>
<feature type="transmembrane region" description="Helical" evidence="7">
    <location>
        <begin position="205"/>
        <end position="225"/>
    </location>
</feature>
<dbReference type="InterPro" id="IPR038770">
    <property type="entry name" value="Na+/solute_symporter_sf"/>
</dbReference>
<evidence type="ECO:0000256" key="4">
    <source>
        <dbReference type="ARBA" id="ARBA00022989"/>
    </source>
</evidence>
<dbReference type="InterPro" id="IPR006153">
    <property type="entry name" value="Cation/H_exchanger_TM"/>
</dbReference>
<dbReference type="Gene3D" id="1.20.1530.20">
    <property type="match status" value="1"/>
</dbReference>
<organism evidence="9 10">
    <name type="scientific">Streptodolium elevatio</name>
    <dbReference type="NCBI Taxonomy" id="3157996"/>
    <lineage>
        <taxon>Bacteria</taxon>
        <taxon>Bacillati</taxon>
        <taxon>Actinomycetota</taxon>
        <taxon>Actinomycetes</taxon>
        <taxon>Kitasatosporales</taxon>
        <taxon>Streptomycetaceae</taxon>
        <taxon>Streptodolium</taxon>
    </lineage>
</organism>
<comment type="caution">
    <text evidence="9">The sequence shown here is derived from an EMBL/GenBank/DDBJ whole genome shotgun (WGS) entry which is preliminary data.</text>
</comment>
<name>A0ABV3DKR1_9ACTN</name>
<sequence>MSTDELVTHVVAGTAVIVALSHLLRAVARKMRQPAVIGQILAGLALGPSLLGRLPGGFMDMLFPRQVLPYLSVVAQIALVPFLFAVACELDLRVLRQRRKVVPAVAACGFVIPMVLGGGAAFLVAPLYTPPGGDVTGNTGFVLFMAVSMAVTAVPVLASIIRERGAASTVAGVVSMTSAGVIDALGWIVLAAAVMAAGSSEQEHLSLPATVALFAVYMATMLCVVRPALRRWLSRPEAVPGGDLPVVAALAMASAWATSALGLHVIFGAFVAGMIMPRGADGEPDASLVRPLQDSGTILLPVFFMVSGLSVDIGALSRTDLALLGIFTAVATVGKVGGGYLGARLGGMPSHEATVVGVMLNTRGLTELIALNIGLQSGIIDQSLYTVLVIVALVTTVSTGPILTLLRFPRTSPAAPVAATVAADAQADAPLPVRGSPDPSDATT</sequence>
<evidence type="ECO:0000256" key="7">
    <source>
        <dbReference type="SAM" id="Phobius"/>
    </source>
</evidence>